<proteinExistence type="predicted"/>
<sequence>MGFWQLTDVKSSEIIDSDVTRLQSIGNLVQFAPVVTKHRRAKAIRRRVGDLDGMFCVSGLHNRQDRTKDLVLCNVHGDSDISEQSRLEVVSLRVIWMCVFATTRHESGTLRNSLLDLFSESFESCIGDCGTHIDVFQLVDIRPQSELWNPFGENFH</sequence>
<keyword evidence="2" id="KW-1185">Reference proteome</keyword>
<reference evidence="1" key="2">
    <citation type="submission" date="2021-01" db="EMBL/GenBank/DDBJ databases">
        <authorList>
            <person name="Schikora-Tamarit M.A."/>
        </authorList>
    </citation>
    <scope>NUCLEOTIDE SEQUENCE</scope>
    <source>
        <strain evidence="1">CBS2887</strain>
    </source>
</reference>
<reference evidence="1" key="1">
    <citation type="journal article" date="2021" name="Open Biol.">
        <title>Shared evolutionary footprints suggest mitochondrial oxidative damage underlies multiple complex I losses in fungi.</title>
        <authorList>
            <person name="Schikora-Tamarit M.A."/>
            <person name="Marcet-Houben M."/>
            <person name="Nosek J."/>
            <person name="Gabaldon T."/>
        </authorList>
    </citation>
    <scope>NUCLEOTIDE SEQUENCE</scope>
    <source>
        <strain evidence="1">CBS2887</strain>
    </source>
</reference>
<evidence type="ECO:0000313" key="1">
    <source>
        <dbReference type="EMBL" id="KAH3680690.1"/>
    </source>
</evidence>
<gene>
    <name evidence="1" type="ORF">WICPIJ_008154</name>
</gene>
<protein>
    <submittedName>
        <fullName evidence="1">Uncharacterized protein</fullName>
    </submittedName>
</protein>
<dbReference type="AlphaFoldDB" id="A0A9P8TJ94"/>
<name>A0A9P8TJ94_WICPI</name>
<evidence type="ECO:0000313" key="2">
    <source>
        <dbReference type="Proteomes" id="UP000774326"/>
    </source>
</evidence>
<accession>A0A9P8TJ94</accession>
<comment type="caution">
    <text evidence="1">The sequence shown here is derived from an EMBL/GenBank/DDBJ whole genome shotgun (WGS) entry which is preliminary data.</text>
</comment>
<organism evidence="1 2">
    <name type="scientific">Wickerhamomyces pijperi</name>
    <name type="common">Yeast</name>
    <name type="synonym">Pichia pijperi</name>
    <dbReference type="NCBI Taxonomy" id="599730"/>
    <lineage>
        <taxon>Eukaryota</taxon>
        <taxon>Fungi</taxon>
        <taxon>Dikarya</taxon>
        <taxon>Ascomycota</taxon>
        <taxon>Saccharomycotina</taxon>
        <taxon>Saccharomycetes</taxon>
        <taxon>Phaffomycetales</taxon>
        <taxon>Wickerhamomycetaceae</taxon>
        <taxon>Wickerhamomyces</taxon>
    </lineage>
</organism>
<dbReference type="EMBL" id="JAEUBG010004683">
    <property type="protein sequence ID" value="KAH3680690.1"/>
    <property type="molecule type" value="Genomic_DNA"/>
</dbReference>
<dbReference type="Proteomes" id="UP000774326">
    <property type="component" value="Unassembled WGS sequence"/>
</dbReference>